<feature type="domain" description="Nucleoside transporter/FeoB GTPase Gate" evidence="10">
    <location>
        <begin position="97"/>
        <end position="195"/>
    </location>
</feature>
<dbReference type="Pfam" id="PF07662">
    <property type="entry name" value="Nucleos_tra2_C"/>
    <property type="match status" value="1"/>
</dbReference>
<evidence type="ECO:0000259" key="9">
    <source>
        <dbReference type="Pfam" id="PF07662"/>
    </source>
</evidence>
<comment type="similarity">
    <text evidence="2">Belongs to the concentrative nucleoside transporter (CNT) (TC 2.A.41) family.</text>
</comment>
<reference evidence="11" key="2">
    <citation type="submission" date="2021-04" db="EMBL/GenBank/DDBJ databases">
        <authorList>
            <person name="Gilroy R."/>
        </authorList>
    </citation>
    <scope>NUCLEOTIDE SEQUENCE</scope>
    <source>
        <strain evidence="11">ChiSxjej5B17-1746</strain>
    </source>
</reference>
<evidence type="ECO:0000313" key="12">
    <source>
        <dbReference type="Proteomes" id="UP000824264"/>
    </source>
</evidence>
<keyword evidence="3" id="KW-1003">Cell membrane</keyword>
<feature type="transmembrane region" description="Helical" evidence="7">
    <location>
        <begin position="171"/>
        <end position="193"/>
    </location>
</feature>
<feature type="transmembrane region" description="Helical" evidence="7">
    <location>
        <begin position="93"/>
        <end position="114"/>
    </location>
</feature>
<evidence type="ECO:0000256" key="3">
    <source>
        <dbReference type="ARBA" id="ARBA00022475"/>
    </source>
</evidence>
<keyword evidence="4 7" id="KW-0812">Transmembrane</keyword>
<dbReference type="EMBL" id="DXGI01000061">
    <property type="protein sequence ID" value="HIW77824.1"/>
    <property type="molecule type" value="Genomic_DNA"/>
</dbReference>
<dbReference type="InterPro" id="IPR011657">
    <property type="entry name" value="CNT_C_dom"/>
</dbReference>
<accession>A0A9D1QY76</accession>
<keyword evidence="5 7" id="KW-1133">Transmembrane helix</keyword>
<feature type="transmembrane region" description="Helical" evidence="7">
    <location>
        <begin position="386"/>
        <end position="408"/>
    </location>
</feature>
<feature type="transmembrane region" description="Helical" evidence="7">
    <location>
        <begin position="32"/>
        <end position="55"/>
    </location>
</feature>
<reference evidence="11" key="1">
    <citation type="journal article" date="2021" name="PeerJ">
        <title>Extensive microbial diversity within the chicken gut microbiome revealed by metagenomics and culture.</title>
        <authorList>
            <person name="Gilroy R."/>
            <person name="Ravi A."/>
            <person name="Getino M."/>
            <person name="Pursley I."/>
            <person name="Horton D.L."/>
            <person name="Alikhan N.F."/>
            <person name="Baker D."/>
            <person name="Gharbi K."/>
            <person name="Hall N."/>
            <person name="Watson M."/>
            <person name="Adriaenssens E.M."/>
            <person name="Foster-Nyarko E."/>
            <person name="Jarju S."/>
            <person name="Secka A."/>
            <person name="Antonio M."/>
            <person name="Oren A."/>
            <person name="Chaudhuri R.R."/>
            <person name="La Ragione R."/>
            <person name="Hildebrand F."/>
            <person name="Pallen M.J."/>
        </authorList>
    </citation>
    <scope>NUCLEOTIDE SEQUENCE</scope>
    <source>
        <strain evidence="11">ChiSxjej5B17-1746</strain>
    </source>
</reference>
<evidence type="ECO:0000313" key="11">
    <source>
        <dbReference type="EMBL" id="HIW77824.1"/>
    </source>
</evidence>
<dbReference type="AlphaFoldDB" id="A0A9D1QY76"/>
<evidence type="ECO:0000256" key="6">
    <source>
        <dbReference type="ARBA" id="ARBA00023136"/>
    </source>
</evidence>
<feature type="domain" description="Concentrative nucleoside transporter C-terminal" evidence="9">
    <location>
        <begin position="205"/>
        <end position="406"/>
    </location>
</feature>
<evidence type="ECO:0000256" key="1">
    <source>
        <dbReference type="ARBA" id="ARBA00004651"/>
    </source>
</evidence>
<proteinExistence type="inferred from homology"/>
<dbReference type="InterPro" id="IPR002668">
    <property type="entry name" value="CNT_N_dom"/>
</dbReference>
<feature type="transmembrane region" description="Helical" evidence="7">
    <location>
        <begin position="135"/>
        <end position="159"/>
    </location>
</feature>
<name>A0A9D1QY76_9BACT</name>
<feature type="transmembrane region" description="Helical" evidence="7">
    <location>
        <begin position="257"/>
        <end position="283"/>
    </location>
</feature>
<comment type="subcellular location">
    <subcellularLocation>
        <location evidence="1">Cell membrane</location>
        <topology evidence="1">Multi-pass membrane protein</topology>
    </subcellularLocation>
</comment>
<evidence type="ECO:0000256" key="4">
    <source>
        <dbReference type="ARBA" id="ARBA00022692"/>
    </source>
</evidence>
<feature type="transmembrane region" description="Helical" evidence="7">
    <location>
        <begin position="349"/>
        <end position="374"/>
    </location>
</feature>
<evidence type="ECO:0000259" key="10">
    <source>
        <dbReference type="Pfam" id="PF07670"/>
    </source>
</evidence>
<dbReference type="InterPro" id="IPR011642">
    <property type="entry name" value="Gate_dom"/>
</dbReference>
<comment type="caution">
    <text evidence="11">The sequence shown here is derived from an EMBL/GenBank/DDBJ whole genome shotgun (WGS) entry which is preliminary data.</text>
</comment>
<feature type="domain" description="Concentrative nucleoside transporter N-terminal" evidence="8">
    <location>
        <begin position="5"/>
        <end position="77"/>
    </location>
</feature>
<keyword evidence="6 7" id="KW-0472">Membrane</keyword>
<dbReference type="PANTHER" id="PTHR10590">
    <property type="entry name" value="SODIUM/NUCLEOSIDE COTRANSPORTER"/>
    <property type="match status" value="1"/>
</dbReference>
<dbReference type="Proteomes" id="UP000824264">
    <property type="component" value="Unassembled WGS sequence"/>
</dbReference>
<dbReference type="Pfam" id="PF07670">
    <property type="entry name" value="Gate"/>
    <property type="match status" value="1"/>
</dbReference>
<dbReference type="GO" id="GO:0015293">
    <property type="term" value="F:symporter activity"/>
    <property type="evidence" value="ECO:0007669"/>
    <property type="project" value="TreeGrafter"/>
</dbReference>
<dbReference type="PANTHER" id="PTHR10590:SF4">
    <property type="entry name" value="SOLUTE CARRIER FAMILY 28 MEMBER 3"/>
    <property type="match status" value="1"/>
</dbReference>
<organism evidence="11 12">
    <name type="scientific">Candidatus Bilophila faecipullorum</name>
    <dbReference type="NCBI Taxonomy" id="2838482"/>
    <lineage>
        <taxon>Bacteria</taxon>
        <taxon>Pseudomonadati</taxon>
        <taxon>Thermodesulfobacteriota</taxon>
        <taxon>Desulfovibrionia</taxon>
        <taxon>Desulfovibrionales</taxon>
        <taxon>Desulfovibrionaceae</taxon>
        <taxon>Bilophila</taxon>
    </lineage>
</organism>
<gene>
    <name evidence="11" type="ORF">H9874_01595</name>
</gene>
<dbReference type="GO" id="GO:0005886">
    <property type="term" value="C:plasma membrane"/>
    <property type="evidence" value="ECO:0007669"/>
    <property type="project" value="UniProtKB-SubCell"/>
</dbReference>
<protein>
    <submittedName>
        <fullName evidence="11">Nucleoside:proton symporter</fullName>
    </submittedName>
</protein>
<sequence length="409" mass="42672">MQGVLGLAVIMALAWLLGERRRVNFQRIAVGLGLQFGLALLFLRLPGMSGVFLWLNKVTEALSDATLAGCSFLFGYLGGGPLPFAPAPGASTWIFAFVSLPMIIVLSALSAVLFHWGILQHVVRGFSFLLRKSMGLGGALGVGVAANVFMGMVEAPLLIRHYLRGLTHSELFALMTTGMATIAGTVLVLYATVLAPVLDNALGQILTASIISCPAALLIAELMVPESGPPSDGGEIDAQYRSGMDALSAGTSEGLKLYMNVAATLLVYVALTHLINTMVGALPDVEGQPLSLQRCFGWLFAPLAWLLGVPWAECPAAGQLLGTKAIINELVAYMDMAALPSGTFSPRSILILTYALCGFANPGSVGIMLGGIGSMAPERRQEILSLGLRAAIGGLLASCMTGAVIGIIG</sequence>
<dbReference type="InterPro" id="IPR008276">
    <property type="entry name" value="C_nuclsd_transpt"/>
</dbReference>
<evidence type="ECO:0000256" key="5">
    <source>
        <dbReference type="ARBA" id="ARBA00022989"/>
    </source>
</evidence>
<evidence type="ECO:0000256" key="2">
    <source>
        <dbReference type="ARBA" id="ARBA00009033"/>
    </source>
</evidence>
<evidence type="ECO:0000256" key="7">
    <source>
        <dbReference type="SAM" id="Phobius"/>
    </source>
</evidence>
<dbReference type="GO" id="GO:0005337">
    <property type="term" value="F:nucleoside transmembrane transporter activity"/>
    <property type="evidence" value="ECO:0007669"/>
    <property type="project" value="InterPro"/>
</dbReference>
<dbReference type="Pfam" id="PF01773">
    <property type="entry name" value="Nucleos_tra2_N"/>
    <property type="match status" value="1"/>
</dbReference>
<feature type="transmembrane region" description="Helical" evidence="7">
    <location>
        <begin position="205"/>
        <end position="224"/>
    </location>
</feature>
<feature type="transmembrane region" description="Helical" evidence="7">
    <location>
        <begin position="295"/>
        <end position="312"/>
    </location>
</feature>
<evidence type="ECO:0000259" key="8">
    <source>
        <dbReference type="Pfam" id="PF01773"/>
    </source>
</evidence>